<protein>
    <submittedName>
        <fullName evidence="1">O-methyltransferase YrrM</fullName>
    </submittedName>
</protein>
<accession>A0ABU0UI70</accession>
<proteinExistence type="predicted"/>
<comment type="caution">
    <text evidence="1">The sequence shown here is derived from an EMBL/GenBank/DDBJ whole genome shotgun (WGS) entry which is preliminary data.</text>
</comment>
<dbReference type="Proteomes" id="UP001224781">
    <property type="component" value="Unassembled WGS sequence"/>
</dbReference>
<gene>
    <name evidence="1" type="ORF">QE408_001773</name>
</gene>
<keyword evidence="2" id="KW-1185">Reference proteome</keyword>
<dbReference type="InterPro" id="IPR029063">
    <property type="entry name" value="SAM-dependent_MTases_sf"/>
</dbReference>
<organism evidence="1 2">
    <name type="scientific">Agrobacterium larrymoorei</name>
    <dbReference type="NCBI Taxonomy" id="160699"/>
    <lineage>
        <taxon>Bacteria</taxon>
        <taxon>Pseudomonadati</taxon>
        <taxon>Pseudomonadota</taxon>
        <taxon>Alphaproteobacteria</taxon>
        <taxon>Hyphomicrobiales</taxon>
        <taxon>Rhizobiaceae</taxon>
        <taxon>Rhizobium/Agrobacterium group</taxon>
        <taxon>Agrobacterium</taxon>
    </lineage>
</organism>
<name>A0ABU0UI70_9HYPH</name>
<dbReference type="Gene3D" id="3.40.50.150">
    <property type="entry name" value="Vaccinia Virus protein VP39"/>
    <property type="match status" value="1"/>
</dbReference>
<dbReference type="EMBL" id="JAUTBL010000002">
    <property type="protein sequence ID" value="MDQ1184630.1"/>
    <property type="molecule type" value="Genomic_DNA"/>
</dbReference>
<evidence type="ECO:0000313" key="1">
    <source>
        <dbReference type="EMBL" id="MDQ1184630.1"/>
    </source>
</evidence>
<evidence type="ECO:0000313" key="2">
    <source>
        <dbReference type="Proteomes" id="UP001224781"/>
    </source>
</evidence>
<reference evidence="1 2" key="1">
    <citation type="submission" date="2023-07" db="EMBL/GenBank/DDBJ databases">
        <title>Functional and genomic diversity of the sorghum phyllosphere microbiome.</title>
        <authorList>
            <person name="Shade A."/>
        </authorList>
    </citation>
    <scope>NUCLEOTIDE SEQUENCE [LARGE SCALE GENOMIC DNA]</scope>
    <source>
        <strain evidence="1 2">SORGH_AS_1126</strain>
    </source>
</reference>
<sequence>MYMEQFAALSEAAAHLQNQPISVVSEEDALITIRDALATLETKFFIHARDEVTKHCDYLAEKSGLQTSELFEAETLNVHPNVFSDALNNISAVLASVSSPAENTAANREDGVEFIIKTSRAELEGWCSHEKARTMAQYIRKLGPNICVEIGVYGGMSLFPCAAALKENGQGRIYGIESWSNAVATENKTSDGNDEWWRAVDFEKIKRDVYTFAARHGLTSQVCLIEASSTKVSHLFDTIDFLHIDGSHSMLNAAADVIQYGMKVRSGGIIVMDDIEWDTTIPAVMILKDFCDELEVMENPSNGKPSAAFFRKR</sequence>
<dbReference type="SUPFAM" id="SSF53335">
    <property type="entry name" value="S-adenosyl-L-methionine-dependent methyltransferases"/>
    <property type="match status" value="1"/>
</dbReference>
<dbReference type="RefSeq" id="WP_306930298.1">
    <property type="nucleotide sequence ID" value="NZ_JAUTBL010000002.1"/>
</dbReference>
<dbReference type="Pfam" id="PF13578">
    <property type="entry name" value="Methyltransf_24"/>
    <property type="match status" value="1"/>
</dbReference>